<accession>A0A4Y7JFL4</accession>
<sequence>MLIPLTTSSPSILTGMLLLSKSKVLVGKSPFSDATLV</sequence>
<reference evidence="1 2" key="1">
    <citation type="journal article" date="2018" name="Science">
        <title>The opium poppy genome and morphinan production.</title>
        <authorList>
            <person name="Guo L."/>
            <person name="Winzer T."/>
            <person name="Yang X."/>
            <person name="Li Y."/>
            <person name="Ning Z."/>
            <person name="He Z."/>
            <person name="Teodor R."/>
            <person name="Lu Y."/>
            <person name="Bowser T.A."/>
            <person name="Graham I.A."/>
            <person name="Ye K."/>
        </authorList>
    </citation>
    <scope>NUCLEOTIDE SEQUENCE [LARGE SCALE GENOMIC DNA]</scope>
    <source>
        <strain evidence="2">cv. HN1</strain>
        <tissue evidence="1">Leaves</tissue>
    </source>
</reference>
<dbReference type="Proteomes" id="UP000316621">
    <property type="component" value="Chromosome 5"/>
</dbReference>
<evidence type="ECO:0000313" key="2">
    <source>
        <dbReference type="Proteomes" id="UP000316621"/>
    </source>
</evidence>
<name>A0A4Y7JFL4_PAPSO</name>
<gene>
    <name evidence="1" type="ORF">C5167_021680</name>
</gene>
<dbReference type="Gramene" id="RZC59924">
    <property type="protein sequence ID" value="RZC59924"/>
    <property type="gene ID" value="C5167_021680"/>
</dbReference>
<feature type="non-terminal residue" evidence="1">
    <location>
        <position position="37"/>
    </location>
</feature>
<evidence type="ECO:0000313" key="1">
    <source>
        <dbReference type="EMBL" id="RZC59924.1"/>
    </source>
</evidence>
<dbReference type="AlphaFoldDB" id="A0A4Y7JFL4"/>
<organism evidence="1 2">
    <name type="scientific">Papaver somniferum</name>
    <name type="common">Opium poppy</name>
    <dbReference type="NCBI Taxonomy" id="3469"/>
    <lineage>
        <taxon>Eukaryota</taxon>
        <taxon>Viridiplantae</taxon>
        <taxon>Streptophyta</taxon>
        <taxon>Embryophyta</taxon>
        <taxon>Tracheophyta</taxon>
        <taxon>Spermatophyta</taxon>
        <taxon>Magnoliopsida</taxon>
        <taxon>Ranunculales</taxon>
        <taxon>Papaveraceae</taxon>
        <taxon>Papaveroideae</taxon>
        <taxon>Papaver</taxon>
    </lineage>
</organism>
<protein>
    <submittedName>
        <fullName evidence="1">Uncharacterized protein</fullName>
    </submittedName>
</protein>
<proteinExistence type="predicted"/>
<dbReference type="EMBL" id="CM010719">
    <property type="protein sequence ID" value="RZC59924.1"/>
    <property type="molecule type" value="Genomic_DNA"/>
</dbReference>
<keyword evidence="2" id="KW-1185">Reference proteome</keyword>